<dbReference type="InterPro" id="IPR025877">
    <property type="entry name" value="MobA-like_NTP_Trfase"/>
</dbReference>
<dbReference type="STRING" id="1298851.TST_0082"/>
<keyword evidence="10" id="KW-0548">Nucleotidyltransferase</keyword>
<feature type="binding site" evidence="8">
    <location>
        <position position="97"/>
    </location>
    <ligand>
        <name>Mg(2+)</name>
        <dbReference type="ChEBI" id="CHEBI:18420"/>
    </ligand>
</feature>
<dbReference type="Pfam" id="PF12804">
    <property type="entry name" value="NTP_transf_3"/>
    <property type="match status" value="1"/>
</dbReference>
<feature type="binding site" evidence="8">
    <location>
        <position position="27"/>
    </location>
    <ligand>
        <name>GTP</name>
        <dbReference type="ChEBI" id="CHEBI:37565"/>
    </ligand>
</feature>
<dbReference type="PANTHER" id="PTHR19136:SF81">
    <property type="entry name" value="MOLYBDENUM COFACTOR GUANYLYLTRANSFERASE"/>
    <property type="match status" value="1"/>
</dbReference>
<dbReference type="GO" id="GO:0005525">
    <property type="term" value="F:GTP binding"/>
    <property type="evidence" value="ECO:0007669"/>
    <property type="project" value="UniProtKB-UniRule"/>
</dbReference>
<evidence type="ECO:0000256" key="6">
    <source>
        <dbReference type="ARBA" id="ARBA00023134"/>
    </source>
</evidence>
<dbReference type="OrthoDB" id="9786803at2"/>
<dbReference type="KEGG" id="ttk:TST_0082"/>
<dbReference type="SUPFAM" id="SSF53448">
    <property type="entry name" value="Nucleotide-diphospho-sugar transferases"/>
    <property type="match status" value="1"/>
</dbReference>
<dbReference type="EMBL" id="AP013035">
    <property type="protein sequence ID" value="BAT70892.1"/>
    <property type="molecule type" value="Genomic_DNA"/>
</dbReference>
<keyword evidence="1 8" id="KW-0963">Cytoplasm</keyword>
<reference evidence="11" key="1">
    <citation type="journal article" date="2018" name="Science">
        <title>A primordial and reversible TCA cycle in a facultatively chemolithoautotrophic thermophile.</title>
        <authorList>
            <person name="Nunoura T."/>
            <person name="Chikaraishi Y."/>
            <person name="Izaki R."/>
            <person name="Suwa T."/>
            <person name="Sato T."/>
            <person name="Harada T."/>
            <person name="Mori K."/>
            <person name="Kato Y."/>
            <person name="Miyazaki M."/>
            <person name="Shimamura S."/>
            <person name="Yanagawa K."/>
            <person name="Shuto A."/>
            <person name="Ohkouchi N."/>
            <person name="Fujita N."/>
            <person name="Takaki Y."/>
            <person name="Atomi H."/>
            <person name="Takai K."/>
        </authorList>
    </citation>
    <scope>NUCLEOTIDE SEQUENCE [LARGE SCALE GENOMIC DNA]</scope>
    <source>
        <strain evidence="11">DSM 17441 / JCM 13301 / NBRC 103674 / ABI70S6</strain>
    </source>
</reference>
<evidence type="ECO:0000256" key="4">
    <source>
        <dbReference type="ARBA" id="ARBA00022741"/>
    </source>
</evidence>
<comment type="caution">
    <text evidence="8">Lacks conserved residue(s) required for the propagation of feature annotation.</text>
</comment>
<keyword evidence="3 8" id="KW-0479">Metal-binding</keyword>
<accession>A0A0S3QRD6</accession>
<name>A0A0S3QRD6_THET7</name>
<comment type="function">
    <text evidence="8">Transfers a GMP moiety from GTP to Mo-molybdopterin (Mo-MPT) cofactor (Moco or molybdenum cofactor) to form Mo-molybdopterin guanine dinucleotide (Mo-MGD) cofactor.</text>
</comment>
<comment type="catalytic activity">
    <reaction evidence="8">
        <text>Mo-molybdopterin + GTP + H(+) = Mo-molybdopterin guanine dinucleotide + diphosphate</text>
        <dbReference type="Rhea" id="RHEA:34243"/>
        <dbReference type="ChEBI" id="CHEBI:15378"/>
        <dbReference type="ChEBI" id="CHEBI:33019"/>
        <dbReference type="ChEBI" id="CHEBI:37565"/>
        <dbReference type="ChEBI" id="CHEBI:71302"/>
        <dbReference type="ChEBI" id="CHEBI:71310"/>
        <dbReference type="EC" id="2.7.7.77"/>
    </reaction>
</comment>
<dbReference type="GO" id="GO:0005737">
    <property type="term" value="C:cytoplasm"/>
    <property type="evidence" value="ECO:0007669"/>
    <property type="project" value="UniProtKB-SubCell"/>
</dbReference>
<evidence type="ECO:0000313" key="11">
    <source>
        <dbReference type="Proteomes" id="UP000063234"/>
    </source>
</evidence>
<dbReference type="GO" id="GO:0006777">
    <property type="term" value="P:Mo-molybdopterin cofactor biosynthetic process"/>
    <property type="evidence" value="ECO:0007669"/>
    <property type="project" value="UniProtKB-KW"/>
</dbReference>
<dbReference type="Gene3D" id="3.90.550.10">
    <property type="entry name" value="Spore Coat Polysaccharide Biosynthesis Protein SpsA, Chain A"/>
    <property type="match status" value="1"/>
</dbReference>
<comment type="subcellular location">
    <subcellularLocation>
        <location evidence="8">Cytoplasm</location>
    </subcellularLocation>
</comment>
<organism evidence="10 11">
    <name type="scientific">Thermosulfidibacter takaii (strain DSM 17441 / JCM 13301 / NBRC 103674 / ABI70S6)</name>
    <dbReference type="NCBI Taxonomy" id="1298851"/>
    <lineage>
        <taxon>Bacteria</taxon>
        <taxon>Pseudomonadati</taxon>
        <taxon>Thermosulfidibacterota</taxon>
        <taxon>Thermosulfidibacteria</taxon>
        <taxon>Thermosulfidibacterales</taxon>
        <taxon>Thermosulfidibacteraceae</taxon>
    </lineage>
</organism>
<dbReference type="Proteomes" id="UP000063234">
    <property type="component" value="Chromosome"/>
</dbReference>
<evidence type="ECO:0000256" key="2">
    <source>
        <dbReference type="ARBA" id="ARBA00022679"/>
    </source>
</evidence>
<keyword evidence="11" id="KW-1185">Reference proteome</keyword>
<evidence type="ECO:0000256" key="8">
    <source>
        <dbReference type="HAMAP-Rule" id="MF_00316"/>
    </source>
</evidence>
<evidence type="ECO:0000256" key="1">
    <source>
        <dbReference type="ARBA" id="ARBA00022490"/>
    </source>
</evidence>
<keyword evidence="5 8" id="KW-0460">Magnesium</keyword>
<comment type="cofactor">
    <cofactor evidence="8">
        <name>Mg(2+)</name>
        <dbReference type="ChEBI" id="CHEBI:18420"/>
    </cofactor>
</comment>
<dbReference type="GO" id="GO:0061603">
    <property type="term" value="F:molybdenum cofactor guanylyltransferase activity"/>
    <property type="evidence" value="ECO:0007669"/>
    <property type="project" value="UniProtKB-EC"/>
</dbReference>
<dbReference type="RefSeq" id="WP_083498537.1">
    <property type="nucleotide sequence ID" value="NZ_AP013035.1"/>
</dbReference>
<dbReference type="AlphaFoldDB" id="A0A0S3QRD6"/>
<keyword evidence="7 8" id="KW-0501">Molybdenum cofactor biosynthesis</keyword>
<keyword evidence="6 8" id="KW-0342">GTP-binding</keyword>
<protein>
    <recommendedName>
        <fullName evidence="8">Probable molybdenum cofactor guanylyltransferase</fullName>
        <shortName evidence="8">MoCo guanylyltransferase</shortName>
        <ecNumber evidence="8">2.7.7.77</ecNumber>
    </recommendedName>
    <alternativeName>
        <fullName evidence="8">GTP:molybdopterin guanylyltransferase</fullName>
    </alternativeName>
    <alternativeName>
        <fullName evidence="8">Mo-MPT guanylyltransferase</fullName>
    </alternativeName>
    <alternativeName>
        <fullName evidence="8">Molybdopterin guanylyltransferase</fullName>
    </alternativeName>
    <alternativeName>
        <fullName evidence="8">Molybdopterin-guanine dinucleotide synthase</fullName>
        <shortName evidence="8">MGD synthase</shortName>
    </alternativeName>
</protein>
<proteinExistence type="inferred from homology"/>
<dbReference type="GO" id="GO:0046872">
    <property type="term" value="F:metal ion binding"/>
    <property type="evidence" value="ECO:0007669"/>
    <property type="project" value="UniProtKB-KW"/>
</dbReference>
<comment type="similarity">
    <text evidence="8">Belongs to the MobA family.</text>
</comment>
<sequence>MNRKEKSQGKVVCILAGGKSRRMGTDKALVKLHNLRLIDIAVEKAREISNNVVVSCGKRKLDIPDIHQIEDLEGEGPIAGIYSVLTHFSKVLFFPVDMPYLSTHLLNHIWDLSENYDITICRINGTFYPTVGVYKKSCLSVLERAIANKRYSLMNAIQNAGDELQINILDNESFAQYKNLNIMFMNINTWEDLKVAERIKNR</sequence>
<evidence type="ECO:0000259" key="9">
    <source>
        <dbReference type="Pfam" id="PF12804"/>
    </source>
</evidence>
<evidence type="ECO:0000256" key="5">
    <source>
        <dbReference type="ARBA" id="ARBA00022842"/>
    </source>
</evidence>
<keyword evidence="2 8" id="KW-0808">Transferase</keyword>
<feature type="binding site" evidence="8">
    <location>
        <begin position="15"/>
        <end position="17"/>
    </location>
    <ligand>
        <name>GTP</name>
        <dbReference type="ChEBI" id="CHEBI:37565"/>
    </ligand>
</feature>
<dbReference type="InterPro" id="IPR013482">
    <property type="entry name" value="Molybde_CF_guanTrfase"/>
</dbReference>
<dbReference type="HAMAP" id="MF_00316">
    <property type="entry name" value="MobA"/>
    <property type="match status" value="1"/>
</dbReference>
<evidence type="ECO:0000256" key="3">
    <source>
        <dbReference type="ARBA" id="ARBA00022723"/>
    </source>
</evidence>
<feature type="domain" description="MobA-like NTP transferase" evidence="9">
    <location>
        <begin position="13"/>
        <end position="151"/>
    </location>
</feature>
<dbReference type="InterPro" id="IPR029044">
    <property type="entry name" value="Nucleotide-diphossugar_trans"/>
</dbReference>
<comment type="domain">
    <text evidence="8">The N-terminal domain determines nucleotide recognition and specific binding, while the C-terminal domain determines the specific binding to the target protein.</text>
</comment>
<gene>
    <name evidence="8 10" type="primary">mobA</name>
    <name evidence="10" type="ORF">TST_0082</name>
</gene>
<dbReference type="CDD" id="cd02503">
    <property type="entry name" value="MobA"/>
    <property type="match status" value="1"/>
</dbReference>
<evidence type="ECO:0000313" key="10">
    <source>
        <dbReference type="EMBL" id="BAT70892.1"/>
    </source>
</evidence>
<dbReference type="PANTHER" id="PTHR19136">
    <property type="entry name" value="MOLYBDENUM COFACTOR GUANYLYLTRANSFERASE"/>
    <property type="match status" value="1"/>
</dbReference>
<feature type="binding site" evidence="8">
    <location>
        <position position="97"/>
    </location>
    <ligand>
        <name>GTP</name>
        <dbReference type="ChEBI" id="CHEBI:37565"/>
    </ligand>
</feature>
<dbReference type="EC" id="2.7.7.77" evidence="8"/>
<evidence type="ECO:0000256" key="7">
    <source>
        <dbReference type="ARBA" id="ARBA00023150"/>
    </source>
</evidence>
<keyword evidence="4 8" id="KW-0547">Nucleotide-binding</keyword>